<evidence type="ECO:0000259" key="10">
    <source>
        <dbReference type="PROSITE" id="PS50862"/>
    </source>
</evidence>
<dbReference type="GO" id="GO:0002161">
    <property type="term" value="F:aminoacyl-tRNA deacylase activity"/>
    <property type="evidence" value="ECO:0007669"/>
    <property type="project" value="InterPro"/>
</dbReference>
<dbReference type="InterPro" id="IPR036754">
    <property type="entry name" value="YbaK/aa-tRNA-synt-asso_dom_sf"/>
</dbReference>
<comment type="subcellular location">
    <subcellularLocation>
        <location evidence="1 9">Cytoplasm</location>
    </subcellularLocation>
</comment>
<organism evidence="11 12">
    <name type="scientific">Candidatus Roizmanbacteria bacterium RIFOXYD1_FULL_38_12</name>
    <dbReference type="NCBI Taxonomy" id="1802093"/>
    <lineage>
        <taxon>Bacteria</taxon>
        <taxon>Candidatus Roizmaniibacteriota</taxon>
    </lineage>
</organism>
<dbReference type="InterPro" id="IPR004523">
    <property type="entry name" value="Asp-tRNA_synthase_2"/>
</dbReference>
<dbReference type="GO" id="GO:0004815">
    <property type="term" value="F:aspartate-tRNA ligase activity"/>
    <property type="evidence" value="ECO:0007669"/>
    <property type="project" value="UniProtKB-UniRule"/>
</dbReference>
<gene>
    <name evidence="9" type="primary">aspS</name>
    <name evidence="11" type="ORF">A3K52_00850</name>
</gene>
<dbReference type="SUPFAM" id="SSF50249">
    <property type="entry name" value="Nucleic acid-binding proteins"/>
    <property type="match status" value="1"/>
</dbReference>
<reference evidence="11 12" key="1">
    <citation type="journal article" date="2016" name="Nat. Commun.">
        <title>Thousands of microbial genomes shed light on interconnected biogeochemical processes in an aquifer system.</title>
        <authorList>
            <person name="Anantharaman K."/>
            <person name="Brown C.T."/>
            <person name="Hug L.A."/>
            <person name="Sharon I."/>
            <person name="Castelle C.J."/>
            <person name="Probst A.J."/>
            <person name="Thomas B.C."/>
            <person name="Singh A."/>
            <person name="Wilkins M.J."/>
            <person name="Karaoz U."/>
            <person name="Brodie E.L."/>
            <person name="Williams K.H."/>
            <person name="Hubbard S.S."/>
            <person name="Banfield J.F."/>
        </authorList>
    </citation>
    <scope>NUCLEOTIDE SEQUENCE [LARGE SCALE GENOMIC DNA]</scope>
</reference>
<evidence type="ECO:0000256" key="7">
    <source>
        <dbReference type="ARBA" id="ARBA00022917"/>
    </source>
</evidence>
<evidence type="ECO:0000256" key="3">
    <source>
        <dbReference type="ARBA" id="ARBA00022490"/>
    </source>
</evidence>
<comment type="function">
    <text evidence="9">Catalyzes the attachment of L-aspartate to tRNA(Asp) in a two-step reaction: L-aspartate is first activated by ATP to form Asp-AMP and then transferred to the acceptor end of tRNA(Asp).</text>
</comment>
<comment type="caution">
    <text evidence="11">The sequence shown here is derived from an EMBL/GenBank/DDBJ whole genome shotgun (WGS) entry which is preliminary data.</text>
</comment>
<keyword evidence="6 9" id="KW-0067">ATP-binding</keyword>
<feature type="binding site" evidence="9">
    <location>
        <position position="364"/>
    </location>
    <ligand>
        <name>L-aspartate</name>
        <dbReference type="ChEBI" id="CHEBI:29991"/>
    </ligand>
</feature>
<keyword evidence="4 9" id="KW-0436">Ligase</keyword>
<evidence type="ECO:0000256" key="4">
    <source>
        <dbReference type="ARBA" id="ARBA00022598"/>
    </source>
</evidence>
<dbReference type="HAMAP" id="MF_02075">
    <property type="entry name" value="Asp_tRNA_synth_type2"/>
    <property type="match status" value="1"/>
</dbReference>
<dbReference type="EMBL" id="MGBR01000001">
    <property type="protein sequence ID" value="OGK73328.1"/>
    <property type="molecule type" value="Genomic_DNA"/>
</dbReference>
<dbReference type="PROSITE" id="PS50862">
    <property type="entry name" value="AA_TRNA_LIGASE_II"/>
    <property type="match status" value="1"/>
</dbReference>
<dbReference type="AlphaFoldDB" id="A0A1F7KZQ2"/>
<evidence type="ECO:0000256" key="2">
    <source>
        <dbReference type="ARBA" id="ARBA00005312"/>
    </source>
</evidence>
<dbReference type="Pfam" id="PF04073">
    <property type="entry name" value="tRNA_edit"/>
    <property type="match status" value="1"/>
</dbReference>
<comment type="similarity">
    <text evidence="2 9">Belongs to the class-II aminoacyl-tRNA synthetase family. Type 2 subfamily.</text>
</comment>
<comment type="caution">
    <text evidence="9">Lacks conserved residue(s) required for the propagation of feature annotation.</text>
</comment>
<dbReference type="PANTHER" id="PTHR43450">
    <property type="entry name" value="ASPARTYL-TRNA SYNTHETASE"/>
    <property type="match status" value="1"/>
</dbReference>
<keyword evidence="3 9" id="KW-0963">Cytoplasm</keyword>
<feature type="binding site" evidence="9">
    <location>
        <position position="360"/>
    </location>
    <ligand>
        <name>L-aspartate</name>
        <dbReference type="ChEBI" id="CHEBI:29991"/>
    </ligand>
</feature>
<dbReference type="Pfam" id="PF00152">
    <property type="entry name" value="tRNA-synt_2"/>
    <property type="match status" value="1"/>
</dbReference>
<sequence>MKTLYIVDTLNQIGQEVELKGWINTKRDHKKIVFLDLRDKTGIVQVVGGEEFKTLSPEAVVSIRGIVKKRPDKLINPKILTGKIEIEAREFKLLSKAEELPFDIAKENLDVTLPILLDYRPLTLRHPKIQAIFRVQETIVQTFRSTMKNLGFTEFQAPTMVATATEGGAEVFPIQYFEHKAYLAQSPQFYKQIMVSIFEKVFTVAHAYRAEPSVTTRHLTEYVGLDAEMGFIDSWTEIMDTAELLVKEIFKAVKEKHQDILSLYDIDTPQVSDHIPRVKLKEAQQIIFDRTKRDIRQEPDLDPEGEREMWRWAKENHQSELVFITHYPTKKRPMYTHPDPESPEETLSFDMIGRGQEWITGGQRIHDYKKLVENIKKWKCDPKAFETPYLQAFKFGMPPEGGFCLGLERITMNILGLSNIREATLFPRDMERIDIRLSKEEQNTPPVSQTNISVFERIQAMLKQNGVEFKHLMHKPVYTSLEASKVRGTTLQQGAKALLMYADGKPLMLVLPAHRKVDTKRFKTTQHIKDLRMATPQEVKKLIGVEIGAVPPFGNLFTLPLFVDKGLGVNKRIVFNAGDHAQSIEMEYQDYVRISAPTLDDFSV</sequence>
<dbReference type="InterPro" id="IPR047089">
    <property type="entry name" value="Asp-tRNA-ligase_1_N"/>
</dbReference>
<dbReference type="PANTHER" id="PTHR43450:SF1">
    <property type="entry name" value="ASPARTATE--TRNA LIGASE, CYTOPLASMIC"/>
    <property type="match status" value="1"/>
</dbReference>
<dbReference type="SUPFAM" id="SSF55826">
    <property type="entry name" value="YbaK/ProRS associated domain"/>
    <property type="match status" value="1"/>
</dbReference>
<accession>A0A1F7KZQ2</accession>
<dbReference type="InterPro" id="IPR004364">
    <property type="entry name" value="Aa-tRNA-synt_II"/>
</dbReference>
<dbReference type="NCBIfam" id="NF003483">
    <property type="entry name" value="PRK05159.1"/>
    <property type="match status" value="1"/>
</dbReference>
<evidence type="ECO:0000313" key="12">
    <source>
        <dbReference type="Proteomes" id="UP000177050"/>
    </source>
</evidence>
<keyword evidence="5 9" id="KW-0547">Nucleotide-binding</keyword>
<dbReference type="Pfam" id="PF01336">
    <property type="entry name" value="tRNA_anti-codon"/>
    <property type="match status" value="1"/>
</dbReference>
<dbReference type="CDD" id="cd04317">
    <property type="entry name" value="EcAspRS_like_N"/>
    <property type="match status" value="1"/>
</dbReference>
<dbReference type="InterPro" id="IPR012340">
    <property type="entry name" value="NA-bd_OB-fold"/>
</dbReference>
<dbReference type="InterPro" id="IPR002312">
    <property type="entry name" value="Asp/Asn-tRNA-synth_IIb"/>
</dbReference>
<dbReference type="GO" id="GO:0005524">
    <property type="term" value="F:ATP binding"/>
    <property type="evidence" value="ECO:0007669"/>
    <property type="project" value="UniProtKB-UniRule"/>
</dbReference>
<evidence type="ECO:0000256" key="8">
    <source>
        <dbReference type="ARBA" id="ARBA00023146"/>
    </source>
</evidence>
<dbReference type="PRINTS" id="PR01042">
    <property type="entry name" value="TRNASYNTHASP"/>
</dbReference>
<dbReference type="InterPro" id="IPR007214">
    <property type="entry name" value="YbaK/aa-tRNA-synth-assoc-dom"/>
</dbReference>
<feature type="binding site" evidence="9">
    <location>
        <position position="166"/>
    </location>
    <ligand>
        <name>L-aspartate</name>
        <dbReference type="ChEBI" id="CHEBI:29991"/>
    </ligand>
</feature>
<evidence type="ECO:0000256" key="6">
    <source>
        <dbReference type="ARBA" id="ARBA00022840"/>
    </source>
</evidence>
<dbReference type="GO" id="GO:0005829">
    <property type="term" value="C:cytosol"/>
    <property type="evidence" value="ECO:0007669"/>
    <property type="project" value="TreeGrafter"/>
</dbReference>
<feature type="region of interest" description="Aspartate" evidence="9">
    <location>
        <begin position="188"/>
        <end position="191"/>
    </location>
</feature>
<comment type="subunit">
    <text evidence="9">Homodimer.</text>
</comment>
<evidence type="ECO:0000256" key="9">
    <source>
        <dbReference type="HAMAP-Rule" id="MF_02075"/>
    </source>
</evidence>
<protein>
    <recommendedName>
        <fullName evidence="9">Aspartate--tRNA ligase</fullName>
        <ecNumber evidence="9">6.1.1.12</ecNumber>
    </recommendedName>
    <alternativeName>
        <fullName evidence="9">Aspartyl-tRNA synthetase</fullName>
        <shortName evidence="9">AspRS</shortName>
    </alternativeName>
</protein>
<dbReference type="Proteomes" id="UP000177050">
    <property type="component" value="Unassembled WGS sequence"/>
</dbReference>
<dbReference type="EC" id="6.1.1.12" evidence="9"/>
<dbReference type="InterPro" id="IPR045864">
    <property type="entry name" value="aa-tRNA-synth_II/BPL/LPL"/>
</dbReference>
<dbReference type="GO" id="GO:0003723">
    <property type="term" value="F:RNA binding"/>
    <property type="evidence" value="ECO:0007669"/>
    <property type="project" value="TreeGrafter"/>
</dbReference>
<feature type="binding site" evidence="9">
    <location>
        <begin position="217"/>
        <end position="219"/>
    </location>
    <ligand>
        <name>ATP</name>
        <dbReference type="ChEBI" id="CHEBI:30616"/>
    </ligand>
</feature>
<feature type="domain" description="Aminoacyl-transfer RNA synthetases class-II family profile" evidence="10">
    <location>
        <begin position="133"/>
        <end position="427"/>
    </location>
</feature>
<keyword evidence="7 9" id="KW-0648">Protein biosynthesis</keyword>
<comment type="catalytic activity">
    <reaction evidence="9">
        <text>tRNA(Asp) + L-aspartate + ATP = L-aspartyl-tRNA(Asp) + AMP + diphosphate</text>
        <dbReference type="Rhea" id="RHEA:19649"/>
        <dbReference type="Rhea" id="RHEA-COMP:9660"/>
        <dbReference type="Rhea" id="RHEA-COMP:9678"/>
        <dbReference type="ChEBI" id="CHEBI:29991"/>
        <dbReference type="ChEBI" id="CHEBI:30616"/>
        <dbReference type="ChEBI" id="CHEBI:33019"/>
        <dbReference type="ChEBI" id="CHEBI:78442"/>
        <dbReference type="ChEBI" id="CHEBI:78516"/>
        <dbReference type="ChEBI" id="CHEBI:456215"/>
        <dbReference type="EC" id="6.1.1.12"/>
    </reaction>
</comment>
<feature type="binding site" evidence="9">
    <location>
        <begin position="209"/>
        <end position="211"/>
    </location>
    <ligand>
        <name>ATP</name>
        <dbReference type="ChEBI" id="CHEBI:30616"/>
    </ligand>
</feature>
<feature type="binding site" evidence="9">
    <location>
        <position position="209"/>
    </location>
    <ligand>
        <name>L-aspartate</name>
        <dbReference type="ChEBI" id="CHEBI:29991"/>
    </ligand>
</feature>
<evidence type="ECO:0000256" key="1">
    <source>
        <dbReference type="ARBA" id="ARBA00004496"/>
    </source>
</evidence>
<dbReference type="Gene3D" id="3.30.930.10">
    <property type="entry name" value="Bira Bifunctional Protein, Domain 2"/>
    <property type="match status" value="1"/>
</dbReference>
<dbReference type="Gene3D" id="2.40.50.140">
    <property type="entry name" value="Nucleic acid-binding proteins"/>
    <property type="match status" value="1"/>
</dbReference>
<keyword evidence="8 9" id="KW-0030">Aminoacyl-tRNA synthetase</keyword>
<evidence type="ECO:0000256" key="5">
    <source>
        <dbReference type="ARBA" id="ARBA00022741"/>
    </source>
</evidence>
<dbReference type="InterPro" id="IPR004365">
    <property type="entry name" value="NA-bd_OB_tRNA"/>
</dbReference>
<feature type="binding site" evidence="9">
    <location>
        <begin position="406"/>
        <end position="409"/>
    </location>
    <ligand>
        <name>ATP</name>
        <dbReference type="ChEBI" id="CHEBI:30616"/>
    </ligand>
</feature>
<dbReference type="GO" id="GO:0006422">
    <property type="term" value="P:aspartyl-tRNA aminoacylation"/>
    <property type="evidence" value="ECO:0007669"/>
    <property type="project" value="UniProtKB-UniRule"/>
</dbReference>
<dbReference type="Gene3D" id="3.90.960.10">
    <property type="entry name" value="YbaK/aminoacyl-tRNA synthetase-associated domain"/>
    <property type="match status" value="1"/>
</dbReference>
<name>A0A1F7KZQ2_9BACT</name>
<dbReference type="InterPro" id="IPR006195">
    <property type="entry name" value="aa-tRNA-synth_II"/>
</dbReference>
<feature type="binding site" evidence="9">
    <location>
        <position position="357"/>
    </location>
    <ligand>
        <name>ATP</name>
        <dbReference type="ChEBI" id="CHEBI:30616"/>
    </ligand>
</feature>
<dbReference type="SUPFAM" id="SSF55681">
    <property type="entry name" value="Class II aaRS and biotin synthetases"/>
    <property type="match status" value="1"/>
</dbReference>
<proteinExistence type="inferred from homology"/>
<evidence type="ECO:0000313" key="11">
    <source>
        <dbReference type="EMBL" id="OGK73328.1"/>
    </source>
</evidence>
<dbReference type="GO" id="GO:0017101">
    <property type="term" value="C:aminoacyl-tRNA synthetase multienzyme complex"/>
    <property type="evidence" value="ECO:0007669"/>
    <property type="project" value="TreeGrafter"/>
</dbReference>